<dbReference type="SUPFAM" id="SSF49562">
    <property type="entry name" value="C2 domain (Calcium/lipid-binding domain, CaLB)"/>
    <property type="match status" value="2"/>
</dbReference>
<evidence type="ECO:0000313" key="4">
    <source>
        <dbReference type="RefSeq" id="XP_050946952.1"/>
    </source>
</evidence>
<dbReference type="CDD" id="cd00030">
    <property type="entry name" value="C2"/>
    <property type="match status" value="2"/>
</dbReference>
<dbReference type="RefSeq" id="XP_050946951.1">
    <property type="nucleotide sequence ID" value="XM_051090994.1"/>
</dbReference>
<dbReference type="InterPro" id="IPR035892">
    <property type="entry name" value="C2_domain_sf"/>
</dbReference>
<feature type="domain" description="C2" evidence="1">
    <location>
        <begin position="48"/>
        <end position="164"/>
    </location>
</feature>
<dbReference type="Gene3D" id="2.60.40.150">
    <property type="entry name" value="C2 domain"/>
    <property type="match status" value="2"/>
</dbReference>
<gene>
    <name evidence="3 4" type="primary">LOC103489461</name>
</gene>
<dbReference type="InterPro" id="IPR000008">
    <property type="entry name" value="C2_dom"/>
</dbReference>
<dbReference type="PROSITE" id="PS50004">
    <property type="entry name" value="C2"/>
    <property type="match status" value="2"/>
</dbReference>
<organism evidence="2 3">
    <name type="scientific">Cucumis melo</name>
    <name type="common">Muskmelon</name>
    <dbReference type="NCBI Taxonomy" id="3656"/>
    <lineage>
        <taxon>Eukaryota</taxon>
        <taxon>Viridiplantae</taxon>
        <taxon>Streptophyta</taxon>
        <taxon>Embryophyta</taxon>
        <taxon>Tracheophyta</taxon>
        <taxon>Spermatophyta</taxon>
        <taxon>Magnoliopsida</taxon>
        <taxon>eudicotyledons</taxon>
        <taxon>Gunneridae</taxon>
        <taxon>Pentapetalae</taxon>
        <taxon>rosids</taxon>
        <taxon>fabids</taxon>
        <taxon>Cucurbitales</taxon>
        <taxon>Cucurbitaceae</taxon>
        <taxon>Benincaseae</taxon>
        <taxon>Cucumis</taxon>
    </lineage>
</organism>
<feature type="domain" description="C2" evidence="1">
    <location>
        <begin position="210"/>
        <end position="327"/>
    </location>
</feature>
<dbReference type="GeneID" id="103489461"/>
<proteinExistence type="predicted"/>
<dbReference type="SMART" id="SM00239">
    <property type="entry name" value="C2"/>
    <property type="match status" value="2"/>
</dbReference>
<dbReference type="PANTHER" id="PTHR10774:SF62">
    <property type="entry name" value="SYNAPTOTAGMIN-3"/>
    <property type="match status" value="1"/>
</dbReference>
<dbReference type="InterPro" id="IPR045050">
    <property type="entry name" value="Synaptotagmin_plant"/>
</dbReference>
<evidence type="ECO:0000313" key="2">
    <source>
        <dbReference type="Proteomes" id="UP001652600"/>
    </source>
</evidence>
<keyword evidence="2" id="KW-1185">Reference proteome</keyword>
<dbReference type="RefSeq" id="XP_050946952.1">
    <property type="nucleotide sequence ID" value="XM_051090995.1"/>
</dbReference>
<reference evidence="3 4" key="1">
    <citation type="submission" date="2025-05" db="UniProtKB">
        <authorList>
            <consortium name="RefSeq"/>
        </authorList>
    </citation>
    <scope>IDENTIFICATION</scope>
    <source>
        <tissue evidence="3 4">Stem</tissue>
    </source>
</reference>
<dbReference type="Pfam" id="PF00168">
    <property type="entry name" value="C2"/>
    <property type="match status" value="2"/>
</dbReference>
<protein>
    <submittedName>
        <fullName evidence="3 4">Synaptotagmin-3-like isoform X4</fullName>
    </submittedName>
</protein>
<sequence>MEKPQIDFGLKIMGGDIMSIPGLYRFIQETIKKQVANLYLWPRILEIPILDPSISATRKPVGILHVNVVRASKLLKMDILGTSDPYVKLSLSGGGLPAKKTSIKMRNLNPVWNEKFKLIVNDPKSQVLQLQVYDWDKVGGHDRLGMQLVPLKLLTPYEAKELELDLVKNTDMNDPQNKKPRGKLTVGLLFTPLREESMKYLENSISDVKNEGKSTGEPENQILDEAGVLSVTVQGARDVEGEKHTNPYAVIHFRGEKKKTKMMKKTRDPLWNEEFPFMLEEPPIREKIHIEVMSKRTVFSFLQKESLGHVEINLADVVSNGRINEKYNLINSRNGKIHVQMMWTTA</sequence>
<dbReference type="PRINTS" id="PR00360">
    <property type="entry name" value="C2DOMAIN"/>
</dbReference>
<dbReference type="PANTHER" id="PTHR10774">
    <property type="entry name" value="EXTENDED SYNAPTOTAGMIN-RELATED"/>
    <property type="match status" value="1"/>
</dbReference>
<dbReference type="Proteomes" id="UP001652600">
    <property type="component" value="Chromosome 10"/>
</dbReference>
<evidence type="ECO:0000313" key="3">
    <source>
        <dbReference type="RefSeq" id="XP_050946951.1"/>
    </source>
</evidence>
<evidence type="ECO:0000259" key="1">
    <source>
        <dbReference type="PROSITE" id="PS50004"/>
    </source>
</evidence>
<name>A0ABM3LA84_CUCME</name>
<accession>A0ABM3LA84</accession>